<evidence type="ECO:0000256" key="4">
    <source>
        <dbReference type="ARBA" id="ARBA00022833"/>
    </source>
</evidence>
<sequence>MDVTFHPNPFAGLDSRAALLTPSEAVSMALAEVRSLALPRRPDRGLLATFAERASGPLPKARRTVRLQLLRQVPRSVPGRLLFERATGAEQLSLQSFVIHHPAARILVDPAIPAEVHTRVMPDLEPLMRATIRPPASTIPTAVALQEAGIVPDISLCTHAHWDHVSGLLDLPALPALLRDTEVSWAATGARAPAGGVRRALGGRELFTFSLEGPPVLTFDHSHDLFGDGSVVLVDLAGHTPGSIGILLATDSGPVLLAGDVAWHGMQIEQLRQRSGFPGCLVDTDREANWRALHRLHVLPPSVQVIPSHDHGRATRI</sequence>
<keyword evidence="4" id="KW-0862">Zinc</keyword>
<dbReference type="RefSeq" id="WP_305996479.1">
    <property type="nucleotide sequence ID" value="NZ_JAVALS010000005.1"/>
</dbReference>
<reference evidence="6 7" key="1">
    <citation type="submission" date="2023-08" db="EMBL/GenBank/DDBJ databases">
        <title>Arthrobacter horti sp. nov., isolated from forest soil.</title>
        <authorList>
            <person name="Park M."/>
        </authorList>
    </citation>
    <scope>NUCLEOTIDE SEQUENCE [LARGE SCALE GENOMIC DNA]</scope>
    <source>
        <strain evidence="6 7">YJM1</strain>
    </source>
</reference>
<feature type="domain" description="Metallo-beta-lactamase" evidence="5">
    <location>
        <begin position="93"/>
        <end position="309"/>
    </location>
</feature>
<name>A0ABT9IPC5_9MICC</name>
<comment type="caution">
    <text evidence="6">The sequence shown here is derived from an EMBL/GenBank/DDBJ whole genome shotgun (WGS) entry which is preliminary data.</text>
</comment>
<evidence type="ECO:0000256" key="2">
    <source>
        <dbReference type="ARBA" id="ARBA00022723"/>
    </source>
</evidence>
<dbReference type="Pfam" id="PF00753">
    <property type="entry name" value="Lactamase_B"/>
    <property type="match status" value="1"/>
</dbReference>
<dbReference type="PANTHER" id="PTHR42978:SF3">
    <property type="entry name" value="BLR3078 PROTEIN"/>
    <property type="match status" value="1"/>
</dbReference>
<evidence type="ECO:0000313" key="6">
    <source>
        <dbReference type="EMBL" id="MDP5227433.1"/>
    </source>
</evidence>
<dbReference type="InterPro" id="IPR001279">
    <property type="entry name" value="Metallo-B-lactamas"/>
</dbReference>
<dbReference type="Proteomes" id="UP001232725">
    <property type="component" value="Unassembled WGS sequence"/>
</dbReference>
<evidence type="ECO:0000256" key="1">
    <source>
        <dbReference type="ARBA" id="ARBA00007749"/>
    </source>
</evidence>
<dbReference type="PANTHER" id="PTHR42978">
    <property type="entry name" value="QUORUM-QUENCHING LACTONASE YTNP-RELATED-RELATED"/>
    <property type="match status" value="1"/>
</dbReference>
<evidence type="ECO:0000313" key="7">
    <source>
        <dbReference type="Proteomes" id="UP001232725"/>
    </source>
</evidence>
<evidence type="ECO:0000259" key="5">
    <source>
        <dbReference type="SMART" id="SM00849"/>
    </source>
</evidence>
<proteinExistence type="inferred from homology"/>
<keyword evidence="3" id="KW-0378">Hydrolase</keyword>
<keyword evidence="2" id="KW-0479">Metal-binding</keyword>
<comment type="similarity">
    <text evidence="1">Belongs to the metallo-beta-lactamase superfamily.</text>
</comment>
<accession>A0ABT9IPC5</accession>
<protein>
    <submittedName>
        <fullName evidence="6">MBL fold metallo-hydrolase</fullName>
    </submittedName>
</protein>
<dbReference type="Gene3D" id="3.60.15.10">
    <property type="entry name" value="Ribonuclease Z/Hydroxyacylglutathione hydrolase-like"/>
    <property type="match status" value="1"/>
</dbReference>
<dbReference type="InterPro" id="IPR051013">
    <property type="entry name" value="MBL_superfamily_lactonases"/>
</dbReference>
<dbReference type="EMBL" id="JAVALS010000005">
    <property type="protein sequence ID" value="MDP5227433.1"/>
    <property type="molecule type" value="Genomic_DNA"/>
</dbReference>
<dbReference type="SUPFAM" id="SSF56281">
    <property type="entry name" value="Metallo-hydrolase/oxidoreductase"/>
    <property type="match status" value="1"/>
</dbReference>
<gene>
    <name evidence="6" type="ORF">Q9R02_09745</name>
</gene>
<dbReference type="InterPro" id="IPR036866">
    <property type="entry name" value="RibonucZ/Hydroxyglut_hydro"/>
</dbReference>
<organism evidence="6 7">
    <name type="scientific">Arthrobacter horti</name>
    <dbReference type="NCBI Taxonomy" id="3068273"/>
    <lineage>
        <taxon>Bacteria</taxon>
        <taxon>Bacillati</taxon>
        <taxon>Actinomycetota</taxon>
        <taxon>Actinomycetes</taxon>
        <taxon>Micrococcales</taxon>
        <taxon>Micrococcaceae</taxon>
        <taxon>Arthrobacter</taxon>
    </lineage>
</organism>
<evidence type="ECO:0000256" key="3">
    <source>
        <dbReference type="ARBA" id="ARBA00022801"/>
    </source>
</evidence>
<keyword evidence="7" id="KW-1185">Reference proteome</keyword>
<dbReference type="SMART" id="SM00849">
    <property type="entry name" value="Lactamase_B"/>
    <property type="match status" value="1"/>
</dbReference>